<reference evidence="3" key="1">
    <citation type="journal article" date="2011" name="Nat. Commun.">
        <title>Effector diversification within compartments of the Leptosphaeria maculans genome affected by Repeat-Induced Point mutations.</title>
        <authorList>
            <person name="Rouxel T."/>
            <person name="Grandaubert J."/>
            <person name="Hane J.K."/>
            <person name="Hoede C."/>
            <person name="van de Wouw A.P."/>
            <person name="Couloux A."/>
            <person name="Dominguez V."/>
            <person name="Anthouard V."/>
            <person name="Bally P."/>
            <person name="Bourras S."/>
            <person name="Cozijnsen A.J."/>
            <person name="Ciuffetti L.M."/>
            <person name="Degrave A."/>
            <person name="Dilmaghani A."/>
            <person name="Duret L."/>
            <person name="Fudal I."/>
            <person name="Goodwin S.B."/>
            <person name="Gout L."/>
            <person name="Glaser N."/>
            <person name="Linglin J."/>
            <person name="Kema G.H.J."/>
            <person name="Lapalu N."/>
            <person name="Lawrence C.B."/>
            <person name="May K."/>
            <person name="Meyer M."/>
            <person name="Ollivier B."/>
            <person name="Poulain J."/>
            <person name="Schoch C.L."/>
            <person name="Simon A."/>
            <person name="Spatafora J.W."/>
            <person name="Stachowiak A."/>
            <person name="Turgeon B.G."/>
            <person name="Tyler B.M."/>
            <person name="Vincent D."/>
            <person name="Weissenbach J."/>
            <person name="Amselem J."/>
            <person name="Quesneville H."/>
            <person name="Oliver R.P."/>
            <person name="Wincker P."/>
            <person name="Balesdent M.-H."/>
            <person name="Howlett B.J."/>
        </authorList>
    </citation>
    <scope>NUCLEOTIDE SEQUENCE [LARGE SCALE GENOMIC DNA]</scope>
    <source>
        <strain evidence="3">JN3 / isolate v23.1.3 / race Av1-4-5-6-7-8</strain>
    </source>
</reference>
<proteinExistence type="predicted"/>
<feature type="compositionally biased region" description="Polar residues" evidence="1">
    <location>
        <begin position="59"/>
        <end position="68"/>
    </location>
</feature>
<dbReference type="InParanoid" id="E4ZXJ3"/>
<evidence type="ECO:0000313" key="2">
    <source>
        <dbReference type="EMBL" id="CBX95403.1"/>
    </source>
</evidence>
<dbReference type="Proteomes" id="UP000002668">
    <property type="component" value="Genome"/>
</dbReference>
<dbReference type="AlphaFoldDB" id="E4ZXJ3"/>
<accession>E4ZXJ3</accession>
<dbReference type="GeneID" id="13281248"/>
<dbReference type="VEuPathDB" id="FungiDB:LEMA_uP025550.1"/>
<feature type="compositionally biased region" description="Polar residues" evidence="1">
    <location>
        <begin position="24"/>
        <end position="34"/>
    </location>
</feature>
<feature type="region of interest" description="Disordered" evidence="1">
    <location>
        <begin position="1"/>
        <end position="68"/>
    </location>
</feature>
<dbReference type="EMBL" id="FP929127">
    <property type="protein sequence ID" value="CBX95403.1"/>
    <property type="molecule type" value="Genomic_DNA"/>
</dbReference>
<evidence type="ECO:0000313" key="3">
    <source>
        <dbReference type="Proteomes" id="UP000002668"/>
    </source>
</evidence>
<keyword evidence="3" id="KW-1185">Reference proteome</keyword>
<protein>
    <submittedName>
        <fullName evidence="2">Predicted protein</fullName>
    </submittedName>
</protein>
<sequence>MTARKPPTVTRRSIRQAAKHMAPSAQSEPPTSNDGQRESSMDQDIERGGGVRSKEQGSAIESNLGSGT</sequence>
<evidence type="ECO:0000256" key="1">
    <source>
        <dbReference type="SAM" id="MobiDB-lite"/>
    </source>
</evidence>
<gene>
    <name evidence="2" type="ORF">LEMA_uP025550.1</name>
</gene>
<organism evidence="3">
    <name type="scientific">Leptosphaeria maculans (strain JN3 / isolate v23.1.3 / race Av1-4-5-6-7-8)</name>
    <name type="common">Blackleg fungus</name>
    <name type="synonym">Phoma lingam</name>
    <dbReference type="NCBI Taxonomy" id="985895"/>
    <lineage>
        <taxon>Eukaryota</taxon>
        <taxon>Fungi</taxon>
        <taxon>Dikarya</taxon>
        <taxon>Ascomycota</taxon>
        <taxon>Pezizomycotina</taxon>
        <taxon>Dothideomycetes</taxon>
        <taxon>Pleosporomycetidae</taxon>
        <taxon>Pleosporales</taxon>
        <taxon>Pleosporineae</taxon>
        <taxon>Leptosphaeriaceae</taxon>
        <taxon>Plenodomus</taxon>
        <taxon>Plenodomus lingam/Leptosphaeria maculans species complex</taxon>
    </lineage>
</organism>
<feature type="compositionally biased region" description="Basic and acidic residues" evidence="1">
    <location>
        <begin position="35"/>
        <end position="55"/>
    </location>
</feature>
<dbReference type="HOGENOM" id="CLU_2794405_0_0_1"/>
<dbReference type="RefSeq" id="XP_003838882.1">
    <property type="nucleotide sequence ID" value="XM_003838834.1"/>
</dbReference>
<name>E4ZXJ3_LEPMJ</name>